<reference evidence="1" key="1">
    <citation type="submission" date="2024-06" db="EMBL/GenBank/DDBJ databases">
        <title>Prevalence and characterization of methicillin-resistant Macrococcus spp. in food producing animals and meat in Switzerland in 2019.</title>
        <authorList>
            <person name="Keller J.E."/>
            <person name="Schwendener S."/>
            <person name="Neuenschwander J."/>
            <person name="Overesch G."/>
            <person name="Perreten V."/>
        </authorList>
    </citation>
    <scope>NUCLEOTIDE SEQUENCE</scope>
    <source>
        <strain evidence="1">19Msa0499</strain>
        <plasmid evidence="1">p19Msa0499_10</plasmid>
    </source>
</reference>
<proteinExistence type="predicted"/>
<dbReference type="EMBL" id="CP079970">
    <property type="protein sequence ID" value="QYA38914.1"/>
    <property type="molecule type" value="Genomic_DNA"/>
</dbReference>
<organism evidence="1">
    <name type="scientific">Macrococcoides caseolyticum</name>
    <dbReference type="NCBI Taxonomy" id="69966"/>
    <lineage>
        <taxon>Bacteria</taxon>
        <taxon>Bacillati</taxon>
        <taxon>Bacillota</taxon>
        <taxon>Bacilli</taxon>
        <taxon>Bacillales</taxon>
        <taxon>Staphylococcaceae</taxon>
        <taxon>Macrococcoides</taxon>
    </lineage>
</organism>
<evidence type="ECO:0000313" key="1">
    <source>
        <dbReference type="EMBL" id="QYA38914.1"/>
    </source>
</evidence>
<name>A0A8F8LUS8_9STAP</name>
<protein>
    <submittedName>
        <fullName evidence="1">Uncharacterized protein</fullName>
    </submittedName>
</protein>
<gene>
    <name evidence="1" type="ORF">KYI07_11955</name>
</gene>
<keyword evidence="1" id="KW-0614">Plasmid</keyword>
<sequence>MNECNDIVLEIANHFKARAEEYEKLEKKEQLLRKAECMINVVTQNKELYRKAKAWEETISLLENIVKNKEVNNSTLEVYRAVLNMMYRTI</sequence>
<dbReference type="AlphaFoldDB" id="A0A8F8LUS8"/>
<accession>A0A8F8LUS8</accession>
<geneLocation type="plasmid" evidence="1">
    <name>p19Msa0499_10</name>
</geneLocation>
<dbReference type="RefSeq" id="WP_101031443.1">
    <property type="nucleotide sequence ID" value="NZ_PIWS01000015.1"/>
</dbReference>